<evidence type="ECO:0000256" key="2">
    <source>
        <dbReference type="ARBA" id="ARBA00010157"/>
    </source>
</evidence>
<keyword evidence="4 8" id="KW-0812">Transmembrane</keyword>
<dbReference type="Proteomes" id="UP000655287">
    <property type="component" value="Unassembled WGS sequence"/>
</dbReference>
<feature type="transmembrane region" description="Helical" evidence="8">
    <location>
        <begin position="242"/>
        <end position="263"/>
    </location>
</feature>
<feature type="transmembrane region" description="Helical" evidence="8">
    <location>
        <begin position="372"/>
        <end position="390"/>
    </location>
</feature>
<evidence type="ECO:0000256" key="8">
    <source>
        <dbReference type="SAM" id="Phobius"/>
    </source>
</evidence>
<evidence type="ECO:0000313" key="11">
    <source>
        <dbReference type="Proteomes" id="UP000655287"/>
    </source>
</evidence>
<feature type="transmembrane region" description="Helical" evidence="8">
    <location>
        <begin position="213"/>
        <end position="236"/>
    </location>
</feature>
<dbReference type="SUPFAM" id="SSF82866">
    <property type="entry name" value="Multidrug efflux transporter AcrB transmembrane domain"/>
    <property type="match status" value="2"/>
</dbReference>
<protein>
    <submittedName>
        <fullName evidence="10">Membrane protein</fullName>
    </submittedName>
</protein>
<sequence>MRTGPMPPAAEPDRAAAGTADGVAGHQQPVDAGRRPRSLAFGDMTRFLLDRRWPVLVLWAVLTAALAAGAAAFPGPSHDDFTLPGSESGRAAGLLGGPPPESPGTLVVSGADPGAVRLSLARITARLGAVDGVTTRPGPASDDGRVATAGIDYPDAETAYRIKNMGLSAPGVQVDLAGDDFADFTPGGLTEGVGLLAAAVILLLAFRSLLAMLLPIVIGVVGVVCGRSMLTLLGHLVPTPGFAGYLTIMLGLGVGIDYALLVVTRFRTSLRERLAVEPAIEAAMRTAGRSVLYAGITVILTAAGILFLGPEQGGGIALAAGCGVLMVMLAALTLLPVLLRLIGRRIDRRAARDGRRTPPAARWGAVVQRRPWTTGLIALGVLLILAAPALDLRVGWSDAGNRPVTDTTRRAHDTLARAFGAGAGGPLILVTAEKGDGAPGGCAAPLAAACARAEGIPGVAKVLPAGEQAALVVPDTGPQDARTARLLHRLRADLPAHVLVTGSTAAAADYAAHTAARLPWMVGAVLAASILLLLMMFRSVVVPLKAIAVNLLSIGAAYGVCVAVFQWDVLGRGTGGPIDAWVPTMLFVIMFGLSMDYEVFLLSRIREEYLRTGDNGRAVREGLAGTARVISAAAAIMFCVFAAFGAFDDRALQIMGVGLAAAVLLDATVVRLVLVPAAMQVLGDRNWWWPGDRRAAEPATAPPAAPAAPPAARGPW</sequence>
<keyword evidence="3" id="KW-1003">Cell membrane</keyword>
<evidence type="ECO:0000256" key="7">
    <source>
        <dbReference type="SAM" id="MobiDB-lite"/>
    </source>
</evidence>
<feature type="transmembrane region" description="Helical" evidence="8">
    <location>
        <begin position="188"/>
        <end position="206"/>
    </location>
</feature>
<feature type="compositionally biased region" description="Pro residues" evidence="7">
    <location>
        <begin position="1"/>
        <end position="10"/>
    </location>
</feature>
<reference evidence="10" key="1">
    <citation type="submission" date="2021-01" db="EMBL/GenBank/DDBJ databases">
        <title>Whole genome shotgun sequence of Sphaerisporangium rufum NBRC 109079.</title>
        <authorList>
            <person name="Komaki H."/>
            <person name="Tamura T."/>
        </authorList>
    </citation>
    <scope>NUCLEOTIDE SEQUENCE</scope>
    <source>
        <strain evidence="10">NBRC 109079</strain>
    </source>
</reference>
<evidence type="ECO:0000313" key="10">
    <source>
        <dbReference type="EMBL" id="GII75239.1"/>
    </source>
</evidence>
<comment type="subcellular location">
    <subcellularLocation>
        <location evidence="1">Cell membrane</location>
        <topology evidence="1">Multi-pass membrane protein</topology>
    </subcellularLocation>
</comment>
<comment type="caution">
    <text evidence="10">The sequence shown here is derived from an EMBL/GenBank/DDBJ whole genome shotgun (WGS) entry which is preliminary data.</text>
</comment>
<dbReference type="EMBL" id="BOOU01000003">
    <property type="protein sequence ID" value="GII75239.1"/>
    <property type="molecule type" value="Genomic_DNA"/>
</dbReference>
<feature type="transmembrane region" description="Helical" evidence="8">
    <location>
        <begin position="623"/>
        <end position="647"/>
    </location>
</feature>
<dbReference type="InterPro" id="IPR004869">
    <property type="entry name" value="MMPL_dom"/>
</dbReference>
<feature type="region of interest" description="Disordered" evidence="7">
    <location>
        <begin position="79"/>
        <end position="104"/>
    </location>
</feature>
<organism evidence="10 11">
    <name type="scientific">Sphaerisporangium rufum</name>
    <dbReference type="NCBI Taxonomy" id="1381558"/>
    <lineage>
        <taxon>Bacteria</taxon>
        <taxon>Bacillati</taxon>
        <taxon>Actinomycetota</taxon>
        <taxon>Actinomycetes</taxon>
        <taxon>Streptosporangiales</taxon>
        <taxon>Streptosporangiaceae</taxon>
        <taxon>Sphaerisporangium</taxon>
    </lineage>
</organism>
<dbReference type="AlphaFoldDB" id="A0A919UWW2"/>
<dbReference type="GO" id="GO:0005886">
    <property type="term" value="C:plasma membrane"/>
    <property type="evidence" value="ECO:0007669"/>
    <property type="project" value="UniProtKB-SubCell"/>
</dbReference>
<feature type="transmembrane region" description="Helical" evidence="8">
    <location>
        <begin position="315"/>
        <end position="339"/>
    </location>
</feature>
<evidence type="ECO:0000259" key="9">
    <source>
        <dbReference type="Pfam" id="PF03176"/>
    </source>
</evidence>
<accession>A0A919UWW2</accession>
<proteinExistence type="inferred from homology"/>
<name>A0A919UWW2_9ACTN</name>
<dbReference type="InterPro" id="IPR050545">
    <property type="entry name" value="Mycobact_MmpL"/>
</dbReference>
<feature type="transmembrane region" description="Helical" evidence="8">
    <location>
        <begin position="291"/>
        <end position="309"/>
    </location>
</feature>
<evidence type="ECO:0000256" key="1">
    <source>
        <dbReference type="ARBA" id="ARBA00004651"/>
    </source>
</evidence>
<feature type="transmembrane region" description="Helical" evidence="8">
    <location>
        <begin position="518"/>
        <end position="537"/>
    </location>
</feature>
<gene>
    <name evidence="10" type="ORF">Sru01_02210</name>
</gene>
<feature type="region of interest" description="Disordered" evidence="7">
    <location>
        <begin position="1"/>
        <end position="36"/>
    </location>
</feature>
<feature type="transmembrane region" description="Helical" evidence="8">
    <location>
        <begin position="549"/>
        <end position="569"/>
    </location>
</feature>
<feature type="domain" description="Membrane transport protein MMPL" evidence="9">
    <location>
        <begin position="484"/>
        <end position="690"/>
    </location>
</feature>
<feature type="domain" description="Membrane transport protein MMPL" evidence="9">
    <location>
        <begin position="141"/>
        <end position="372"/>
    </location>
</feature>
<dbReference type="Gene3D" id="1.20.1640.10">
    <property type="entry name" value="Multidrug efflux transporter AcrB transmembrane domain"/>
    <property type="match status" value="2"/>
</dbReference>
<evidence type="ECO:0000256" key="4">
    <source>
        <dbReference type="ARBA" id="ARBA00022692"/>
    </source>
</evidence>
<evidence type="ECO:0000256" key="5">
    <source>
        <dbReference type="ARBA" id="ARBA00022989"/>
    </source>
</evidence>
<feature type="transmembrane region" description="Helical" evidence="8">
    <location>
        <begin position="581"/>
        <end position="602"/>
    </location>
</feature>
<evidence type="ECO:0000256" key="6">
    <source>
        <dbReference type="ARBA" id="ARBA00023136"/>
    </source>
</evidence>
<feature type="transmembrane region" description="Helical" evidence="8">
    <location>
        <begin position="653"/>
        <end position="674"/>
    </location>
</feature>
<feature type="transmembrane region" description="Helical" evidence="8">
    <location>
        <begin position="53"/>
        <end position="73"/>
    </location>
</feature>
<dbReference type="PANTHER" id="PTHR33406:SF11">
    <property type="entry name" value="MEMBRANE PROTEIN SCO6666-RELATED"/>
    <property type="match status" value="1"/>
</dbReference>
<comment type="similarity">
    <text evidence="2">Belongs to the resistance-nodulation-cell division (RND) (TC 2.A.6) family. MmpL subfamily.</text>
</comment>
<keyword evidence="11" id="KW-1185">Reference proteome</keyword>
<dbReference type="PANTHER" id="PTHR33406">
    <property type="entry name" value="MEMBRANE PROTEIN MJ1562-RELATED"/>
    <property type="match status" value="1"/>
</dbReference>
<keyword evidence="5 8" id="KW-1133">Transmembrane helix</keyword>
<dbReference type="Pfam" id="PF03176">
    <property type="entry name" value="MMPL"/>
    <property type="match status" value="2"/>
</dbReference>
<keyword evidence="6 8" id="KW-0472">Membrane</keyword>
<evidence type="ECO:0000256" key="3">
    <source>
        <dbReference type="ARBA" id="ARBA00022475"/>
    </source>
</evidence>